<keyword evidence="3" id="KW-1185">Reference proteome</keyword>
<feature type="compositionally biased region" description="Low complexity" evidence="1">
    <location>
        <begin position="129"/>
        <end position="138"/>
    </location>
</feature>
<reference evidence="2 3" key="1">
    <citation type="journal article" date="2019" name="Sci. Rep.">
        <title>Orb-weaving spider Araneus ventricosus genome elucidates the spidroin gene catalogue.</title>
        <authorList>
            <person name="Kono N."/>
            <person name="Nakamura H."/>
            <person name="Ohtoshi R."/>
            <person name="Moran D.A.P."/>
            <person name="Shinohara A."/>
            <person name="Yoshida Y."/>
            <person name="Fujiwara M."/>
            <person name="Mori M."/>
            <person name="Tomita M."/>
            <person name="Arakawa K."/>
        </authorList>
    </citation>
    <scope>NUCLEOTIDE SEQUENCE [LARGE SCALE GENOMIC DNA]</scope>
</reference>
<accession>A0A4Y2HR05</accession>
<dbReference type="AlphaFoldDB" id="A0A4Y2HR05"/>
<sequence>MACAHNYHQWGPNDNQQNNLEKLPFLIHVTSVDTYAKSLKCFVFLLDSFIRGSSIPCSFAADPIELKISNHLWDHSALVSFGTPGPTPDSTEGPSCMWVWCALNSASRIKCPTAGGVQKPGDVVADHVSSSSSDRGSK</sequence>
<feature type="region of interest" description="Disordered" evidence="1">
    <location>
        <begin position="118"/>
        <end position="138"/>
    </location>
</feature>
<protein>
    <submittedName>
        <fullName evidence="2">Uncharacterized protein</fullName>
    </submittedName>
</protein>
<dbReference type="EMBL" id="BGPR01002086">
    <property type="protein sequence ID" value="GBM67469.1"/>
    <property type="molecule type" value="Genomic_DNA"/>
</dbReference>
<comment type="caution">
    <text evidence="2">The sequence shown here is derived from an EMBL/GenBank/DDBJ whole genome shotgun (WGS) entry which is preliminary data.</text>
</comment>
<name>A0A4Y2HR05_ARAVE</name>
<gene>
    <name evidence="2" type="ORF">AVEN_18358_1</name>
</gene>
<dbReference type="Proteomes" id="UP000499080">
    <property type="component" value="Unassembled WGS sequence"/>
</dbReference>
<evidence type="ECO:0000256" key="1">
    <source>
        <dbReference type="SAM" id="MobiDB-lite"/>
    </source>
</evidence>
<proteinExistence type="predicted"/>
<evidence type="ECO:0000313" key="3">
    <source>
        <dbReference type="Proteomes" id="UP000499080"/>
    </source>
</evidence>
<organism evidence="2 3">
    <name type="scientific">Araneus ventricosus</name>
    <name type="common">Orbweaver spider</name>
    <name type="synonym">Epeira ventricosa</name>
    <dbReference type="NCBI Taxonomy" id="182803"/>
    <lineage>
        <taxon>Eukaryota</taxon>
        <taxon>Metazoa</taxon>
        <taxon>Ecdysozoa</taxon>
        <taxon>Arthropoda</taxon>
        <taxon>Chelicerata</taxon>
        <taxon>Arachnida</taxon>
        <taxon>Araneae</taxon>
        <taxon>Araneomorphae</taxon>
        <taxon>Entelegynae</taxon>
        <taxon>Araneoidea</taxon>
        <taxon>Araneidae</taxon>
        <taxon>Araneus</taxon>
    </lineage>
</organism>
<evidence type="ECO:0000313" key="2">
    <source>
        <dbReference type="EMBL" id="GBM67469.1"/>
    </source>
</evidence>